<organism evidence="7 8">
    <name type="scientific">Streptomyces millisiae</name>
    <dbReference type="NCBI Taxonomy" id="3075542"/>
    <lineage>
        <taxon>Bacteria</taxon>
        <taxon>Bacillati</taxon>
        <taxon>Actinomycetota</taxon>
        <taxon>Actinomycetes</taxon>
        <taxon>Kitasatosporales</taxon>
        <taxon>Streptomycetaceae</taxon>
        <taxon>Streptomyces</taxon>
    </lineage>
</organism>
<feature type="domain" description="IclR-ED" evidence="6">
    <location>
        <begin position="81"/>
        <end position="270"/>
    </location>
</feature>
<evidence type="ECO:0000256" key="4">
    <source>
        <dbReference type="SAM" id="MobiDB-lite"/>
    </source>
</evidence>
<keyword evidence="8" id="KW-1185">Reference proteome</keyword>
<reference evidence="8" key="1">
    <citation type="submission" date="2023-07" db="EMBL/GenBank/DDBJ databases">
        <title>30 novel species of actinomycetes from the DSMZ collection.</title>
        <authorList>
            <person name="Nouioui I."/>
        </authorList>
    </citation>
    <scope>NUCLEOTIDE SEQUENCE [LARGE SCALE GENOMIC DNA]</scope>
    <source>
        <strain evidence="8">DSM 44918</strain>
    </source>
</reference>
<dbReference type="Gene3D" id="1.10.10.10">
    <property type="entry name" value="Winged helix-like DNA-binding domain superfamily/Winged helix DNA-binding domain"/>
    <property type="match status" value="1"/>
</dbReference>
<dbReference type="PANTHER" id="PTHR30136:SF24">
    <property type="entry name" value="HTH-TYPE TRANSCRIPTIONAL REPRESSOR ALLR"/>
    <property type="match status" value="1"/>
</dbReference>
<feature type="domain" description="HTH iclR-type" evidence="5">
    <location>
        <begin position="18"/>
        <end position="80"/>
    </location>
</feature>
<dbReference type="InterPro" id="IPR036388">
    <property type="entry name" value="WH-like_DNA-bd_sf"/>
</dbReference>
<keyword evidence="1" id="KW-0805">Transcription regulation</keyword>
<evidence type="ECO:0000256" key="1">
    <source>
        <dbReference type="ARBA" id="ARBA00023015"/>
    </source>
</evidence>
<evidence type="ECO:0000256" key="3">
    <source>
        <dbReference type="ARBA" id="ARBA00023163"/>
    </source>
</evidence>
<evidence type="ECO:0000259" key="6">
    <source>
        <dbReference type="PROSITE" id="PS51078"/>
    </source>
</evidence>
<dbReference type="InterPro" id="IPR014757">
    <property type="entry name" value="Tscrpt_reg_IclR_C"/>
</dbReference>
<evidence type="ECO:0000259" key="5">
    <source>
        <dbReference type="PROSITE" id="PS51077"/>
    </source>
</evidence>
<dbReference type="PANTHER" id="PTHR30136">
    <property type="entry name" value="HELIX-TURN-HELIX TRANSCRIPTIONAL REGULATOR, ICLR FAMILY"/>
    <property type="match status" value="1"/>
</dbReference>
<dbReference type="InterPro" id="IPR050707">
    <property type="entry name" value="HTH_MetabolicPath_Reg"/>
</dbReference>
<proteinExistence type="predicted"/>
<dbReference type="InterPro" id="IPR005471">
    <property type="entry name" value="Tscrpt_reg_IclR_N"/>
</dbReference>
<dbReference type="InterPro" id="IPR036390">
    <property type="entry name" value="WH_DNA-bd_sf"/>
</dbReference>
<dbReference type="Pfam" id="PF01614">
    <property type="entry name" value="IclR_C"/>
    <property type="match status" value="1"/>
</dbReference>
<dbReference type="PROSITE" id="PS51077">
    <property type="entry name" value="HTH_ICLR"/>
    <property type="match status" value="1"/>
</dbReference>
<dbReference type="InterPro" id="IPR029016">
    <property type="entry name" value="GAF-like_dom_sf"/>
</dbReference>
<dbReference type="PROSITE" id="PS51078">
    <property type="entry name" value="ICLR_ED"/>
    <property type="match status" value="1"/>
</dbReference>
<evidence type="ECO:0000313" key="7">
    <source>
        <dbReference type="EMBL" id="MDT0319292.1"/>
    </source>
</evidence>
<keyword evidence="3" id="KW-0804">Transcription</keyword>
<accession>A0ABU2LNX8</accession>
<sequence length="276" mass="29330">MRSPGGPAASPTTRSGGSEHAERVFRVQQAFTSLGGDIHGPGELARESGLDDSAVFRILQSGIYQGVFERVGRGRYRLGRGTAHLAIHALAHVPDNASHEILEELHDATRGGLVMLYLLAPFGGAKRQCVDMAVGDSDLSEYGLTPREVLCVTRSLRTGASGRTILAYLPEAIQQRVLAEPVPEGAGPGAIHDNETLFASLADIRDQGYAVGLQECMTGWNSCAAPIVWDDSIMGSLLLLKPAAIMPEPPNTVIEATKAAAARLSRIATAPWAVMR</sequence>
<protein>
    <submittedName>
        <fullName evidence="7">IclR family transcriptional regulator C-terminal domain-containing protein</fullName>
    </submittedName>
</protein>
<dbReference type="Proteomes" id="UP001183420">
    <property type="component" value="Unassembled WGS sequence"/>
</dbReference>
<name>A0ABU2LNX8_9ACTN</name>
<evidence type="ECO:0000313" key="8">
    <source>
        <dbReference type="Proteomes" id="UP001183420"/>
    </source>
</evidence>
<dbReference type="SUPFAM" id="SSF55781">
    <property type="entry name" value="GAF domain-like"/>
    <property type="match status" value="1"/>
</dbReference>
<evidence type="ECO:0000256" key="2">
    <source>
        <dbReference type="ARBA" id="ARBA00023125"/>
    </source>
</evidence>
<dbReference type="SUPFAM" id="SSF46785">
    <property type="entry name" value="Winged helix' DNA-binding domain"/>
    <property type="match status" value="1"/>
</dbReference>
<dbReference type="EMBL" id="JAVREM010000012">
    <property type="protein sequence ID" value="MDT0319292.1"/>
    <property type="molecule type" value="Genomic_DNA"/>
</dbReference>
<dbReference type="RefSeq" id="WP_311598507.1">
    <property type="nucleotide sequence ID" value="NZ_JAVREM010000012.1"/>
</dbReference>
<feature type="region of interest" description="Disordered" evidence="4">
    <location>
        <begin position="1"/>
        <end position="20"/>
    </location>
</feature>
<keyword evidence="2" id="KW-0238">DNA-binding</keyword>
<gene>
    <name evidence="7" type="ORF">RNC47_13185</name>
</gene>
<comment type="caution">
    <text evidence="7">The sequence shown here is derived from an EMBL/GenBank/DDBJ whole genome shotgun (WGS) entry which is preliminary data.</text>
</comment>
<dbReference type="Gene3D" id="3.30.450.40">
    <property type="match status" value="1"/>
</dbReference>